<dbReference type="Proteomes" id="UP001201812">
    <property type="component" value="Unassembled WGS sequence"/>
</dbReference>
<dbReference type="Pfam" id="PF10326">
    <property type="entry name" value="7TM_GPCR_Str"/>
    <property type="match status" value="1"/>
</dbReference>
<dbReference type="PANTHER" id="PTHR22943">
    <property type="entry name" value="7-TRANSMEMBRANE DOMAIN RECEPTOR C.ELEGANS"/>
    <property type="match status" value="1"/>
</dbReference>
<feature type="transmembrane region" description="Helical" evidence="1">
    <location>
        <begin position="243"/>
        <end position="268"/>
    </location>
</feature>
<evidence type="ECO:0000313" key="3">
    <source>
        <dbReference type="Proteomes" id="UP001201812"/>
    </source>
</evidence>
<keyword evidence="1" id="KW-0812">Transmembrane</keyword>
<feature type="transmembrane region" description="Helical" evidence="1">
    <location>
        <begin position="6"/>
        <end position="33"/>
    </location>
</feature>
<organism evidence="2 3">
    <name type="scientific">Ditylenchus destructor</name>
    <dbReference type="NCBI Taxonomy" id="166010"/>
    <lineage>
        <taxon>Eukaryota</taxon>
        <taxon>Metazoa</taxon>
        <taxon>Ecdysozoa</taxon>
        <taxon>Nematoda</taxon>
        <taxon>Chromadorea</taxon>
        <taxon>Rhabditida</taxon>
        <taxon>Tylenchina</taxon>
        <taxon>Tylenchomorpha</taxon>
        <taxon>Sphaerularioidea</taxon>
        <taxon>Anguinidae</taxon>
        <taxon>Anguininae</taxon>
        <taxon>Ditylenchus</taxon>
    </lineage>
</organism>
<dbReference type="Gene3D" id="1.20.1070.10">
    <property type="entry name" value="Rhodopsin 7-helix transmembrane proteins"/>
    <property type="match status" value="1"/>
</dbReference>
<dbReference type="InterPro" id="IPR019428">
    <property type="entry name" value="7TM_GPCR_serpentine_rcpt_Str"/>
</dbReference>
<feature type="transmembrane region" description="Helical" evidence="1">
    <location>
        <begin position="45"/>
        <end position="70"/>
    </location>
</feature>
<feature type="transmembrane region" description="Helical" evidence="1">
    <location>
        <begin position="126"/>
        <end position="147"/>
    </location>
</feature>
<keyword evidence="1" id="KW-1133">Transmembrane helix</keyword>
<dbReference type="PANTHER" id="PTHR22943:SF248">
    <property type="entry name" value="SEVEN TM RECEPTOR"/>
    <property type="match status" value="1"/>
</dbReference>
<dbReference type="AlphaFoldDB" id="A0AAD4MZ22"/>
<evidence type="ECO:0000313" key="2">
    <source>
        <dbReference type="EMBL" id="KAI1708109.1"/>
    </source>
</evidence>
<feature type="transmembrane region" description="Helical" evidence="1">
    <location>
        <begin position="90"/>
        <end position="114"/>
    </location>
</feature>
<gene>
    <name evidence="2" type="ORF">DdX_12056</name>
</gene>
<comment type="caution">
    <text evidence="2">The sequence shown here is derived from an EMBL/GenBank/DDBJ whole genome shotgun (WGS) entry which is preliminary data.</text>
</comment>
<keyword evidence="1" id="KW-0472">Membrane</keyword>
<evidence type="ECO:0000256" key="1">
    <source>
        <dbReference type="SAM" id="Phobius"/>
    </source>
</evidence>
<feature type="transmembrane region" description="Helical" evidence="1">
    <location>
        <begin position="280"/>
        <end position="300"/>
    </location>
</feature>
<dbReference type="EMBL" id="JAKKPZ010000037">
    <property type="protein sequence ID" value="KAI1708109.1"/>
    <property type="molecule type" value="Genomic_DNA"/>
</dbReference>
<proteinExistence type="predicted"/>
<accession>A0AAD4MZ22</accession>
<sequence>MAVSVSAIYFINDIICVPFGLILNTLLVWLILNRSRKEMEVYSKILLQTCVVDILYIIFTVIVQPIYFVYDDWNLLIPNGPLRIIDHPWNFTLMAANFFVCYFSITSNCVPFIYRYQVICKTNIMSLLNYFILLMLCAVAILVYIGLLTWSTYPHDASQNVNITAIAELIGLSNDLPEFQIGLMMKAESIPWAITCCYVVLVELFTYALMIICGWKIRNYVGDIIKTTRYCRRYIEVNRQLNYILALQTSLPIVELSLSLICMIVSIFFKSCFATRAVTFVFISFRWVPLLNPLITILVVKPYRNFIFRKQNRNIISRTSFTGH</sequence>
<reference evidence="2" key="1">
    <citation type="submission" date="2022-01" db="EMBL/GenBank/DDBJ databases">
        <title>Genome Sequence Resource for Two Populations of Ditylenchus destructor, the Migratory Endoparasitic Phytonematode.</title>
        <authorList>
            <person name="Zhang H."/>
            <person name="Lin R."/>
            <person name="Xie B."/>
        </authorList>
    </citation>
    <scope>NUCLEOTIDE SEQUENCE</scope>
    <source>
        <strain evidence="2">BazhouSP</strain>
    </source>
</reference>
<feature type="transmembrane region" description="Helical" evidence="1">
    <location>
        <begin position="192"/>
        <end position="215"/>
    </location>
</feature>
<name>A0AAD4MZ22_9BILA</name>
<dbReference type="SUPFAM" id="SSF81321">
    <property type="entry name" value="Family A G protein-coupled receptor-like"/>
    <property type="match status" value="1"/>
</dbReference>
<keyword evidence="3" id="KW-1185">Reference proteome</keyword>
<protein>
    <submittedName>
        <fullName evidence="2">Serpentine type 7TM GPCR chemoreceptor str domain-containing protein</fullName>
    </submittedName>
</protein>